<feature type="domain" description="C-type lectin" evidence="4">
    <location>
        <begin position="1"/>
        <end position="89"/>
    </location>
</feature>
<organism evidence="5 6">
    <name type="scientific">Pristionchus fissidentatus</name>
    <dbReference type="NCBI Taxonomy" id="1538716"/>
    <lineage>
        <taxon>Eukaryota</taxon>
        <taxon>Metazoa</taxon>
        <taxon>Ecdysozoa</taxon>
        <taxon>Nematoda</taxon>
        <taxon>Chromadorea</taxon>
        <taxon>Rhabditida</taxon>
        <taxon>Rhabditina</taxon>
        <taxon>Diplogasteromorpha</taxon>
        <taxon>Diplogasteroidea</taxon>
        <taxon>Neodiplogasteridae</taxon>
        <taxon>Pristionchus</taxon>
    </lineage>
</organism>
<name>A0AAV5W467_9BILA</name>
<dbReference type="InterPro" id="IPR016186">
    <property type="entry name" value="C-type_lectin-like/link_sf"/>
</dbReference>
<accession>A0AAV5W467</accession>
<gene>
    <name evidence="5" type="ORF">PFISCL1PPCAC_17655</name>
</gene>
<dbReference type="PROSITE" id="PS00615">
    <property type="entry name" value="C_TYPE_LECTIN_1"/>
    <property type="match status" value="1"/>
</dbReference>
<dbReference type="CDD" id="cd00037">
    <property type="entry name" value="CLECT"/>
    <property type="match status" value="1"/>
</dbReference>
<dbReference type="InterPro" id="IPR050976">
    <property type="entry name" value="Snaclec"/>
</dbReference>
<protein>
    <recommendedName>
        <fullName evidence="7">C-type lectin domain-containing protein</fullName>
    </recommendedName>
</protein>
<dbReference type="Gene3D" id="2.60.120.290">
    <property type="entry name" value="Spermadhesin, CUB domain"/>
    <property type="match status" value="1"/>
</dbReference>
<comment type="caution">
    <text evidence="2">Lacks conserved residue(s) required for the propagation of feature annotation.</text>
</comment>
<evidence type="ECO:0008006" key="7">
    <source>
        <dbReference type="Google" id="ProtNLM"/>
    </source>
</evidence>
<dbReference type="AlphaFoldDB" id="A0AAV5W467"/>
<dbReference type="SUPFAM" id="SSF56436">
    <property type="entry name" value="C-type lectin-like"/>
    <property type="match status" value="1"/>
</dbReference>
<evidence type="ECO:0000256" key="1">
    <source>
        <dbReference type="ARBA" id="ARBA00023157"/>
    </source>
</evidence>
<feature type="domain" description="CUB" evidence="3">
    <location>
        <begin position="102"/>
        <end position="204"/>
    </location>
</feature>
<dbReference type="InterPro" id="IPR000859">
    <property type="entry name" value="CUB_dom"/>
</dbReference>
<feature type="non-terminal residue" evidence="5">
    <location>
        <position position="1"/>
    </location>
</feature>
<dbReference type="PANTHER" id="PTHR22991:SF40">
    <property type="entry name" value="PROTEIN CBG13490"/>
    <property type="match status" value="1"/>
</dbReference>
<dbReference type="EMBL" id="BTSY01000005">
    <property type="protein sequence ID" value="GMT26358.1"/>
    <property type="molecule type" value="Genomic_DNA"/>
</dbReference>
<evidence type="ECO:0000313" key="5">
    <source>
        <dbReference type="EMBL" id="GMT26358.1"/>
    </source>
</evidence>
<dbReference type="InterPro" id="IPR016187">
    <property type="entry name" value="CTDL_fold"/>
</dbReference>
<evidence type="ECO:0000256" key="2">
    <source>
        <dbReference type="PROSITE-ProRule" id="PRU00059"/>
    </source>
</evidence>
<reference evidence="5" key="1">
    <citation type="submission" date="2023-10" db="EMBL/GenBank/DDBJ databases">
        <title>Genome assembly of Pristionchus species.</title>
        <authorList>
            <person name="Yoshida K."/>
            <person name="Sommer R.J."/>
        </authorList>
    </citation>
    <scope>NUCLEOTIDE SEQUENCE</scope>
    <source>
        <strain evidence="5">RS5133</strain>
    </source>
</reference>
<comment type="caution">
    <text evidence="5">The sequence shown here is derived from an EMBL/GenBank/DDBJ whole genome shotgun (WGS) entry which is preliminary data.</text>
</comment>
<dbReference type="InterPro" id="IPR001304">
    <property type="entry name" value="C-type_lectin-like"/>
</dbReference>
<dbReference type="Proteomes" id="UP001432322">
    <property type="component" value="Unassembled WGS sequence"/>
</dbReference>
<dbReference type="Gene3D" id="3.10.100.10">
    <property type="entry name" value="Mannose-Binding Protein A, subunit A"/>
    <property type="match status" value="1"/>
</dbReference>
<dbReference type="PANTHER" id="PTHR22991">
    <property type="entry name" value="PROTEIN CBG13490"/>
    <property type="match status" value="1"/>
</dbReference>
<sequence>AMISLLQENSFLRRLAVSRGLVNGILLGGKNTGKWDSFGWVDGTAWNYTNFVSGYPANGFGDCLAMDTTDVAGKWINFGCSANLPFACARPTDYSSMHLFNCSKYHRQNHYQIFTPGFPYDASVPCDFFLKVDAGKRVETEILLVEANECCDHLVLYEGSLGGKVIVNFTGEESGGNTHKSSSNVMKVSWMPNGGYNVRGAMVT</sequence>
<keyword evidence="6" id="KW-1185">Reference proteome</keyword>
<evidence type="ECO:0000259" key="3">
    <source>
        <dbReference type="PROSITE" id="PS01180"/>
    </source>
</evidence>
<dbReference type="PROSITE" id="PS01180">
    <property type="entry name" value="CUB"/>
    <property type="match status" value="1"/>
</dbReference>
<proteinExistence type="predicted"/>
<feature type="non-terminal residue" evidence="5">
    <location>
        <position position="204"/>
    </location>
</feature>
<dbReference type="InterPro" id="IPR018378">
    <property type="entry name" value="C-type_lectin_CS"/>
</dbReference>
<dbReference type="InterPro" id="IPR035914">
    <property type="entry name" value="Sperma_CUB_dom_sf"/>
</dbReference>
<dbReference type="PROSITE" id="PS50041">
    <property type="entry name" value="C_TYPE_LECTIN_2"/>
    <property type="match status" value="1"/>
</dbReference>
<dbReference type="Pfam" id="PF00431">
    <property type="entry name" value="CUB"/>
    <property type="match status" value="1"/>
</dbReference>
<evidence type="ECO:0000313" key="6">
    <source>
        <dbReference type="Proteomes" id="UP001432322"/>
    </source>
</evidence>
<evidence type="ECO:0000259" key="4">
    <source>
        <dbReference type="PROSITE" id="PS50041"/>
    </source>
</evidence>
<keyword evidence="1" id="KW-1015">Disulfide bond</keyword>
<dbReference type="SUPFAM" id="SSF49854">
    <property type="entry name" value="Spermadhesin, CUB domain"/>
    <property type="match status" value="1"/>
</dbReference>